<feature type="domain" description="Transcriptional repressor PaaX-like central Cas2-like" evidence="1">
    <location>
        <begin position="98"/>
        <end position="174"/>
    </location>
</feature>
<dbReference type="PANTHER" id="PTHR30319">
    <property type="entry name" value="PHENYLACETIC ACID REGULATOR-RELATED TRANSCRIPTIONAL REPRESSOR"/>
    <property type="match status" value="1"/>
</dbReference>
<dbReference type="InterPro" id="IPR036390">
    <property type="entry name" value="WH_DNA-bd_sf"/>
</dbReference>
<dbReference type="GO" id="GO:0006351">
    <property type="term" value="P:DNA-templated transcription"/>
    <property type="evidence" value="ECO:0007669"/>
    <property type="project" value="TreeGrafter"/>
</dbReference>
<evidence type="ECO:0000313" key="2">
    <source>
        <dbReference type="EMBL" id="OGF79223.1"/>
    </source>
</evidence>
<dbReference type="Gene3D" id="3.30.70.2650">
    <property type="match status" value="1"/>
</dbReference>
<name>A0A1F5WUD2_9BACT</name>
<dbReference type="Pfam" id="PF20803">
    <property type="entry name" value="PaaX_M"/>
    <property type="match status" value="1"/>
</dbReference>
<gene>
    <name evidence="2" type="ORF">A2W54_01960</name>
</gene>
<proteinExistence type="predicted"/>
<organism evidence="2 3">
    <name type="scientific">Candidatus Giovannonibacteria bacterium RIFCSPHIGHO2_02_43_13</name>
    <dbReference type="NCBI Taxonomy" id="1798330"/>
    <lineage>
        <taxon>Bacteria</taxon>
        <taxon>Candidatus Giovannoniibacteriota</taxon>
    </lineage>
</organism>
<dbReference type="Proteomes" id="UP000178425">
    <property type="component" value="Unassembled WGS sequence"/>
</dbReference>
<dbReference type="SUPFAM" id="SSF46785">
    <property type="entry name" value="Winged helix' DNA-binding domain"/>
    <property type="match status" value="1"/>
</dbReference>
<reference evidence="2 3" key="1">
    <citation type="journal article" date="2016" name="Nat. Commun.">
        <title>Thousands of microbial genomes shed light on interconnected biogeochemical processes in an aquifer system.</title>
        <authorList>
            <person name="Anantharaman K."/>
            <person name="Brown C.T."/>
            <person name="Hug L.A."/>
            <person name="Sharon I."/>
            <person name="Castelle C.J."/>
            <person name="Probst A.J."/>
            <person name="Thomas B.C."/>
            <person name="Singh A."/>
            <person name="Wilkins M.J."/>
            <person name="Karaoz U."/>
            <person name="Brodie E.L."/>
            <person name="Williams K.H."/>
            <person name="Hubbard S.S."/>
            <person name="Banfield J.F."/>
        </authorList>
    </citation>
    <scope>NUCLEOTIDE SEQUENCE [LARGE SCALE GENOMIC DNA]</scope>
</reference>
<accession>A0A1F5WUD2</accession>
<sequence length="183" mass="21703">MLKRSKKRGSWPKKPSAPAFILMALKKMVNVPFDVLLAYGKIRNQYQPSSARMAIHRLKKKNLVYAVRRGSKLIFELTEEGEREVEKIQSRFQKTKSKSWDGKWRIIIFDIPEKLRGKRDLLRRELVGFGFRQLQESVWAYPYPLPQEFRDIWKDTGIFKYCVILEADKIENGEALERFFFGK</sequence>
<dbReference type="AlphaFoldDB" id="A0A1F5WUD2"/>
<dbReference type="InterPro" id="IPR036388">
    <property type="entry name" value="WH-like_DNA-bd_sf"/>
</dbReference>
<dbReference type="EMBL" id="MFHI01000008">
    <property type="protein sequence ID" value="OGF79223.1"/>
    <property type="molecule type" value="Genomic_DNA"/>
</dbReference>
<evidence type="ECO:0000259" key="1">
    <source>
        <dbReference type="Pfam" id="PF20803"/>
    </source>
</evidence>
<dbReference type="PANTHER" id="PTHR30319:SF1">
    <property type="entry name" value="TRANSCRIPTIONAL REPRESSOR PAAX"/>
    <property type="match status" value="1"/>
</dbReference>
<evidence type="ECO:0000313" key="3">
    <source>
        <dbReference type="Proteomes" id="UP000178425"/>
    </source>
</evidence>
<dbReference type="Gene3D" id="1.10.10.10">
    <property type="entry name" value="Winged helix-like DNA-binding domain superfamily/Winged helix DNA-binding domain"/>
    <property type="match status" value="1"/>
</dbReference>
<comment type="caution">
    <text evidence="2">The sequence shown here is derived from an EMBL/GenBank/DDBJ whole genome shotgun (WGS) entry which is preliminary data.</text>
</comment>
<protein>
    <recommendedName>
        <fullName evidence="1">Transcriptional repressor PaaX-like central Cas2-like domain-containing protein</fullName>
    </recommendedName>
</protein>
<dbReference type="InterPro" id="IPR048846">
    <property type="entry name" value="PaaX-like_central"/>
</dbReference>